<accession>A0AA35J8E8</accession>
<organism evidence="17 18">
    <name type="scientific">Saccharomyces uvarum</name>
    <name type="common">Yeast</name>
    <name type="synonym">Saccharomyces bayanus var. uvarum</name>
    <dbReference type="NCBI Taxonomy" id="230603"/>
    <lineage>
        <taxon>Eukaryota</taxon>
        <taxon>Fungi</taxon>
        <taxon>Dikarya</taxon>
        <taxon>Ascomycota</taxon>
        <taxon>Saccharomycotina</taxon>
        <taxon>Saccharomycetes</taxon>
        <taxon>Saccharomycetales</taxon>
        <taxon>Saccharomycetaceae</taxon>
        <taxon>Saccharomyces</taxon>
    </lineage>
</organism>
<feature type="compositionally biased region" description="Low complexity" evidence="14">
    <location>
        <begin position="1"/>
        <end position="11"/>
    </location>
</feature>
<keyword evidence="5" id="KW-0132">Cell division</keyword>
<evidence type="ECO:0000256" key="1">
    <source>
        <dbReference type="ARBA" id="ARBA00001936"/>
    </source>
</evidence>
<keyword evidence="12" id="KW-0131">Cell cycle</keyword>
<comment type="similarity">
    <text evidence="3">Belongs to the DNA polymerase type-B-like family.</text>
</comment>
<evidence type="ECO:0000256" key="8">
    <source>
        <dbReference type="ARBA" id="ARBA00022723"/>
    </source>
</evidence>
<keyword evidence="8" id="KW-0479">Metal-binding</keyword>
<evidence type="ECO:0000256" key="3">
    <source>
        <dbReference type="ARBA" id="ARBA00008593"/>
    </source>
</evidence>
<evidence type="ECO:0000259" key="16">
    <source>
        <dbReference type="Pfam" id="PF22600"/>
    </source>
</evidence>
<feature type="compositionally biased region" description="Basic and acidic residues" evidence="14">
    <location>
        <begin position="551"/>
        <end position="568"/>
    </location>
</feature>
<dbReference type="GO" id="GO:0051301">
    <property type="term" value="P:cell division"/>
    <property type="evidence" value="ECO:0007669"/>
    <property type="project" value="UniProtKB-KW"/>
</dbReference>
<evidence type="ECO:0000256" key="2">
    <source>
        <dbReference type="ARBA" id="ARBA00001946"/>
    </source>
</evidence>
<dbReference type="InterPro" id="IPR045862">
    <property type="entry name" value="Trf4-like"/>
</dbReference>
<gene>
    <name evidence="17" type="primary">SUVC15G0400</name>
    <name evidence="17" type="ORF">SUVC_15G0400</name>
</gene>
<dbReference type="GO" id="GO:0071042">
    <property type="term" value="P:nuclear polyadenylation-dependent mRNA catabolic process"/>
    <property type="evidence" value="ECO:0007669"/>
    <property type="project" value="UniProtKB-ARBA"/>
</dbReference>
<dbReference type="GO" id="GO:0046872">
    <property type="term" value="F:metal ion binding"/>
    <property type="evidence" value="ECO:0007669"/>
    <property type="project" value="UniProtKB-KW"/>
</dbReference>
<dbReference type="GO" id="GO:0034475">
    <property type="term" value="P:U4 snRNA 3'-end processing"/>
    <property type="evidence" value="ECO:0007669"/>
    <property type="project" value="UniProtKB-ARBA"/>
</dbReference>
<sequence>MGVKSITTSSSKKSKKQHNGKVKKNKKVKKVRKSKKPRSTSDDNEAESSVKDNEEESKKASGDHVTADGILVLENKSDDDEGFDDYDGHFDNPTDVPSTAEGSKTPLLVVHGNENDLANNDDYIALSASSEDEDAKQKEEEKQKKEEEILKRKQKEILNTDYPWILNHDHSKQTEISDWLTFEIKDFVAYISPSREEIEVRNQTISTIREAVKQLWSDADLHVFGSYSTDLYLPGSDIDCVVNSELGGKESRNNLYSLASHLKKNNLATEIEVVAKARVPIIKFVEPHSGIHIDVSFERTNGLEAAKLIREWLNDTPGLRELVLIVKQFLHSRRLNNVHTGGLGGFSIICLVFSFLHMHPRIITREIDPKDNLGVLLIEFFELYGKNFGYDDVALGSSDGYPVYFPKSTWNAIQPIKNPFTLAIQDPGDEANNISRGTFNIRDIKKAFAGAFDLLTNRCFELHSATFKDRLGKSILGNVIKYRGKARDFKDERGLVLNKAIIENENYHKKRSRIIHDEEFAEDIVTSTATASTTEDDYDIIEPPTKKAKTKFSEPEAKKEPLKEKSEETYITISSGDDDDEDGYNPYSL</sequence>
<feature type="domain" description="PAP-associated" evidence="15">
    <location>
        <begin position="372"/>
        <end position="432"/>
    </location>
</feature>
<evidence type="ECO:0000256" key="12">
    <source>
        <dbReference type="ARBA" id="ARBA00023306"/>
    </source>
</evidence>
<keyword evidence="10" id="KW-0460">Magnesium</keyword>
<dbReference type="GO" id="GO:1990817">
    <property type="term" value="F:poly(A) RNA polymerase activity"/>
    <property type="evidence" value="ECO:0007669"/>
    <property type="project" value="UniProtKB-EC"/>
</dbReference>
<evidence type="ECO:0000313" key="18">
    <source>
        <dbReference type="Proteomes" id="UP001162090"/>
    </source>
</evidence>
<feature type="region of interest" description="Disordered" evidence="14">
    <location>
        <begin position="543"/>
        <end position="589"/>
    </location>
</feature>
<dbReference type="Proteomes" id="UP001162090">
    <property type="component" value="Chromosome 15"/>
</dbReference>
<dbReference type="Gene3D" id="1.10.1410.10">
    <property type="match status" value="1"/>
</dbReference>
<dbReference type="SUPFAM" id="SSF81301">
    <property type="entry name" value="Nucleotidyltransferase"/>
    <property type="match status" value="1"/>
</dbReference>
<dbReference type="Pfam" id="PF03828">
    <property type="entry name" value="PAP_assoc"/>
    <property type="match status" value="1"/>
</dbReference>
<dbReference type="InterPro" id="IPR002058">
    <property type="entry name" value="PAP_assoc"/>
</dbReference>
<reference evidence="17" key="1">
    <citation type="submission" date="2022-10" db="EMBL/GenBank/DDBJ databases">
        <authorList>
            <person name="Byrne P K."/>
        </authorList>
    </citation>
    <scope>NUCLEOTIDE SEQUENCE</scope>
    <source>
        <strain evidence="17">CBS7001</strain>
    </source>
</reference>
<keyword evidence="6" id="KW-0808">Transferase</keyword>
<evidence type="ECO:0000256" key="7">
    <source>
        <dbReference type="ARBA" id="ARBA00022695"/>
    </source>
</evidence>
<dbReference type="GO" id="GO:0003729">
    <property type="term" value="F:mRNA binding"/>
    <property type="evidence" value="ECO:0007669"/>
    <property type="project" value="TreeGrafter"/>
</dbReference>
<dbReference type="FunFam" id="1.10.1410.10:FF:000003">
    <property type="entry name" value="non-canonical poly(A) RNA polymerase PAPD7"/>
    <property type="match status" value="1"/>
</dbReference>
<dbReference type="EMBL" id="OX365926">
    <property type="protein sequence ID" value="CAI4050985.1"/>
    <property type="molecule type" value="Genomic_DNA"/>
</dbReference>
<dbReference type="InterPro" id="IPR043519">
    <property type="entry name" value="NT_sf"/>
</dbReference>
<dbReference type="GO" id="GO:0071035">
    <property type="term" value="P:nuclear polyadenylation-dependent rRNA catabolic process"/>
    <property type="evidence" value="ECO:0007669"/>
    <property type="project" value="UniProtKB-ARBA"/>
</dbReference>
<evidence type="ECO:0000256" key="4">
    <source>
        <dbReference type="ARBA" id="ARBA00012388"/>
    </source>
</evidence>
<keyword evidence="9" id="KW-0498">Mitosis</keyword>
<dbReference type="FunFam" id="3.30.460.10:FF:000006">
    <property type="entry name" value="non-canonical poly(A) RNA polymerase PAPD5"/>
    <property type="match status" value="1"/>
</dbReference>
<dbReference type="GO" id="GO:0031499">
    <property type="term" value="C:TRAMP complex"/>
    <property type="evidence" value="ECO:0007669"/>
    <property type="project" value="TreeGrafter"/>
</dbReference>
<feature type="region of interest" description="Disordered" evidence="14">
    <location>
        <begin position="127"/>
        <end position="146"/>
    </location>
</feature>
<feature type="compositionally biased region" description="Basic and acidic residues" evidence="14">
    <location>
        <begin position="48"/>
        <end position="66"/>
    </location>
</feature>
<dbReference type="GO" id="GO:0071038">
    <property type="term" value="P:TRAMP-dependent tRNA surveillance pathway"/>
    <property type="evidence" value="ECO:0007669"/>
    <property type="project" value="UniProtKB-ARBA"/>
</dbReference>
<evidence type="ECO:0000256" key="13">
    <source>
        <dbReference type="ARBA" id="ARBA00048830"/>
    </source>
</evidence>
<dbReference type="InterPro" id="IPR054708">
    <property type="entry name" value="MTPAP-like_central"/>
</dbReference>
<evidence type="ECO:0000256" key="5">
    <source>
        <dbReference type="ARBA" id="ARBA00022618"/>
    </source>
</evidence>
<proteinExistence type="inferred from homology"/>
<protein>
    <recommendedName>
        <fullName evidence="4">polynucleotide adenylyltransferase</fullName>
        <ecNumber evidence="4">2.7.7.19</ecNumber>
    </recommendedName>
</protein>
<feature type="compositionally biased region" description="Basic residues" evidence="14">
    <location>
        <begin position="12"/>
        <end position="38"/>
    </location>
</feature>
<keyword evidence="11" id="KW-0464">Manganese</keyword>
<dbReference type="EC" id="2.7.7.19" evidence="4"/>
<feature type="compositionally biased region" description="Basic and acidic residues" evidence="14">
    <location>
        <begin position="135"/>
        <end position="146"/>
    </location>
</feature>
<dbReference type="AlphaFoldDB" id="A0AA35J8E8"/>
<keyword evidence="7" id="KW-0548">Nucleotidyltransferase</keyword>
<evidence type="ECO:0000313" key="17">
    <source>
        <dbReference type="EMBL" id="CAI4050985.1"/>
    </source>
</evidence>
<dbReference type="PANTHER" id="PTHR23092">
    <property type="entry name" value="POLY(A) RNA POLYMERASE"/>
    <property type="match status" value="1"/>
</dbReference>
<evidence type="ECO:0000256" key="14">
    <source>
        <dbReference type="SAM" id="MobiDB-lite"/>
    </source>
</evidence>
<comment type="catalytic activity">
    <reaction evidence="13">
        <text>RNA(n) + ATP = RNA(n)-3'-adenine ribonucleotide + diphosphate</text>
        <dbReference type="Rhea" id="RHEA:11332"/>
        <dbReference type="Rhea" id="RHEA-COMP:14527"/>
        <dbReference type="Rhea" id="RHEA-COMP:17347"/>
        <dbReference type="ChEBI" id="CHEBI:30616"/>
        <dbReference type="ChEBI" id="CHEBI:33019"/>
        <dbReference type="ChEBI" id="CHEBI:140395"/>
        <dbReference type="ChEBI" id="CHEBI:173115"/>
        <dbReference type="EC" id="2.7.7.19"/>
    </reaction>
</comment>
<name>A0AA35J8E8_SACUV</name>
<dbReference type="GO" id="GO:0043634">
    <property type="term" value="P:polyadenylation-dependent ncRNA catabolic process"/>
    <property type="evidence" value="ECO:0007669"/>
    <property type="project" value="TreeGrafter"/>
</dbReference>
<evidence type="ECO:0000256" key="10">
    <source>
        <dbReference type="ARBA" id="ARBA00022842"/>
    </source>
</evidence>
<dbReference type="Pfam" id="PF22600">
    <property type="entry name" value="MTPAP-like_central"/>
    <property type="match status" value="1"/>
</dbReference>
<dbReference type="GO" id="GO:0071044">
    <property type="term" value="P:histone mRNA catabolic process"/>
    <property type="evidence" value="ECO:0007669"/>
    <property type="project" value="UniProtKB-ARBA"/>
</dbReference>
<dbReference type="SUPFAM" id="SSF81631">
    <property type="entry name" value="PAP/OAS1 substrate-binding domain"/>
    <property type="match status" value="1"/>
</dbReference>
<dbReference type="GO" id="GO:0005730">
    <property type="term" value="C:nucleolus"/>
    <property type="evidence" value="ECO:0007669"/>
    <property type="project" value="TreeGrafter"/>
</dbReference>
<comment type="cofactor">
    <cofactor evidence="2">
        <name>Mg(2+)</name>
        <dbReference type="ChEBI" id="CHEBI:18420"/>
    </cofactor>
</comment>
<feature type="domain" description="Poly(A) RNA polymerase mitochondrial-like central palm" evidence="16">
    <location>
        <begin position="182"/>
        <end position="312"/>
    </location>
</feature>
<dbReference type="GO" id="GO:0071039">
    <property type="term" value="P:nuclear polyadenylation-dependent CUT catabolic process"/>
    <property type="evidence" value="ECO:0007669"/>
    <property type="project" value="UniProtKB-ARBA"/>
</dbReference>
<dbReference type="GO" id="GO:0071051">
    <property type="term" value="P:poly(A)-dependent snoRNA 3'-end processing"/>
    <property type="evidence" value="ECO:0007669"/>
    <property type="project" value="UniProtKB-ARBA"/>
</dbReference>
<dbReference type="GO" id="GO:0071036">
    <property type="term" value="P:nuclear polyadenylation-dependent snoRNA catabolic process"/>
    <property type="evidence" value="ECO:0007669"/>
    <property type="project" value="UniProtKB-ARBA"/>
</dbReference>
<evidence type="ECO:0000256" key="11">
    <source>
        <dbReference type="ARBA" id="ARBA00023211"/>
    </source>
</evidence>
<dbReference type="GO" id="GO:0071037">
    <property type="term" value="P:nuclear polyadenylation-dependent snRNA catabolic process"/>
    <property type="evidence" value="ECO:0007669"/>
    <property type="project" value="UniProtKB-ARBA"/>
</dbReference>
<dbReference type="CDD" id="cd05402">
    <property type="entry name" value="NT_PAP_TUTase"/>
    <property type="match status" value="1"/>
</dbReference>
<dbReference type="PANTHER" id="PTHR23092:SF15">
    <property type="entry name" value="INACTIVE NON-CANONICAL POLY(A) RNA POLYMERASE PROTEIN TRF4-2-RELATED"/>
    <property type="match status" value="1"/>
</dbReference>
<evidence type="ECO:0000259" key="15">
    <source>
        <dbReference type="Pfam" id="PF03828"/>
    </source>
</evidence>
<evidence type="ECO:0000256" key="6">
    <source>
        <dbReference type="ARBA" id="ARBA00022679"/>
    </source>
</evidence>
<dbReference type="Gene3D" id="3.30.460.10">
    <property type="entry name" value="Beta Polymerase, domain 2"/>
    <property type="match status" value="1"/>
</dbReference>
<feature type="region of interest" description="Disordered" evidence="14">
    <location>
        <begin position="1"/>
        <end position="103"/>
    </location>
</feature>
<comment type="cofactor">
    <cofactor evidence="1">
        <name>Mn(2+)</name>
        <dbReference type="ChEBI" id="CHEBI:29035"/>
    </cofactor>
</comment>
<evidence type="ECO:0000256" key="9">
    <source>
        <dbReference type="ARBA" id="ARBA00022776"/>
    </source>
</evidence>